<gene>
    <name evidence="10" type="primary">LOC115013756</name>
</gene>
<evidence type="ECO:0000256" key="1">
    <source>
        <dbReference type="ARBA" id="ARBA00004141"/>
    </source>
</evidence>
<keyword evidence="9" id="KW-1185">Reference proteome</keyword>
<dbReference type="InterPro" id="IPR002490">
    <property type="entry name" value="V-ATPase_116kDa_su"/>
</dbReference>
<dbReference type="Proteomes" id="UP000504630">
    <property type="component" value="Chromosome 9"/>
</dbReference>
<dbReference type="RefSeq" id="XP_029296099.1">
    <property type="nucleotide sequence ID" value="XM_029440239.1"/>
</dbReference>
<evidence type="ECO:0000313" key="9">
    <source>
        <dbReference type="Proteomes" id="UP000504630"/>
    </source>
</evidence>
<dbReference type="KEGG" id="cgob:115013756"/>
<keyword evidence="5 8" id="KW-1133">Transmembrane helix</keyword>
<evidence type="ECO:0000256" key="7">
    <source>
        <dbReference type="ARBA" id="ARBA00023136"/>
    </source>
</evidence>
<evidence type="ECO:0000256" key="8">
    <source>
        <dbReference type="RuleBase" id="RU361189"/>
    </source>
</evidence>
<evidence type="ECO:0000256" key="2">
    <source>
        <dbReference type="ARBA" id="ARBA00009904"/>
    </source>
</evidence>
<dbReference type="GeneID" id="115013756"/>
<evidence type="ECO:0000256" key="5">
    <source>
        <dbReference type="ARBA" id="ARBA00022989"/>
    </source>
</evidence>
<proteinExistence type="inferred from homology"/>
<dbReference type="GO" id="GO:0046961">
    <property type="term" value="F:proton-transporting ATPase activity, rotational mechanism"/>
    <property type="evidence" value="ECO:0007669"/>
    <property type="project" value="InterPro"/>
</dbReference>
<evidence type="ECO:0000313" key="10">
    <source>
        <dbReference type="RefSeq" id="XP_029296099.1"/>
    </source>
</evidence>
<dbReference type="PANTHER" id="PTHR11629">
    <property type="entry name" value="VACUOLAR PROTON ATPASES"/>
    <property type="match status" value="1"/>
</dbReference>
<dbReference type="AlphaFoldDB" id="A0A6J2QDQ1"/>
<dbReference type="OrthoDB" id="10264220at2759"/>
<evidence type="ECO:0000256" key="3">
    <source>
        <dbReference type="ARBA" id="ARBA00022448"/>
    </source>
</evidence>
<feature type="transmembrane region" description="Helical" evidence="8">
    <location>
        <begin position="47"/>
        <end position="67"/>
    </location>
</feature>
<dbReference type="GO" id="GO:0033179">
    <property type="term" value="C:proton-transporting V-type ATPase, V0 domain"/>
    <property type="evidence" value="ECO:0007669"/>
    <property type="project" value="InterPro"/>
</dbReference>
<dbReference type="GO" id="GO:0016471">
    <property type="term" value="C:vacuolar proton-transporting V-type ATPase complex"/>
    <property type="evidence" value="ECO:0007669"/>
    <property type="project" value="TreeGrafter"/>
</dbReference>
<keyword evidence="4 8" id="KW-0812">Transmembrane</keyword>
<keyword evidence="8" id="KW-0375">Hydrogen ion transport</keyword>
<keyword evidence="7 8" id="KW-0472">Membrane</keyword>
<dbReference type="Pfam" id="PF01496">
    <property type="entry name" value="V_ATPase_I"/>
    <property type="match status" value="2"/>
</dbReference>
<reference evidence="10" key="1">
    <citation type="submission" date="2025-08" db="UniProtKB">
        <authorList>
            <consortium name="RefSeq"/>
        </authorList>
    </citation>
    <scope>IDENTIFICATION</scope>
</reference>
<dbReference type="InParanoid" id="A0A6J2QDQ1"/>
<organism evidence="9 10">
    <name type="scientific">Cottoperca gobio</name>
    <name type="common">Frogmouth</name>
    <name type="synonym">Aphritis gobio</name>
    <dbReference type="NCBI Taxonomy" id="56716"/>
    <lineage>
        <taxon>Eukaryota</taxon>
        <taxon>Metazoa</taxon>
        <taxon>Chordata</taxon>
        <taxon>Craniata</taxon>
        <taxon>Vertebrata</taxon>
        <taxon>Euteleostomi</taxon>
        <taxon>Actinopterygii</taxon>
        <taxon>Neopterygii</taxon>
        <taxon>Teleostei</taxon>
        <taxon>Neoteleostei</taxon>
        <taxon>Acanthomorphata</taxon>
        <taxon>Eupercaria</taxon>
        <taxon>Perciformes</taxon>
        <taxon>Notothenioidei</taxon>
        <taxon>Bovichtidae</taxon>
        <taxon>Cottoperca</taxon>
    </lineage>
</organism>
<keyword evidence="3 8" id="KW-0813">Transport</keyword>
<comment type="subcellular location">
    <subcellularLocation>
        <location evidence="1">Membrane</location>
        <topology evidence="1">Multi-pass membrane protein</topology>
    </subcellularLocation>
</comment>
<name>A0A6J2QDQ1_COTGO</name>
<protein>
    <recommendedName>
        <fullName evidence="8">V-type proton ATPase subunit a</fullName>
    </recommendedName>
</protein>
<dbReference type="GO" id="GO:0007035">
    <property type="term" value="P:vacuolar acidification"/>
    <property type="evidence" value="ECO:0007669"/>
    <property type="project" value="TreeGrafter"/>
</dbReference>
<accession>A0A6J2QDQ1</accession>
<dbReference type="GO" id="GO:0005886">
    <property type="term" value="C:plasma membrane"/>
    <property type="evidence" value="ECO:0007669"/>
    <property type="project" value="TreeGrafter"/>
</dbReference>
<sequence length="164" mass="19354">MGLFSIYTGLIYNDCFSKSLNIFGSGWSVKAMFREEVWKHFRKKYNLYLVFLPELLLLLCLFGYLVFMIFYKWLVFTAKDSRHAPSILIHFINMILMQGDAVQPLYPGQGYERVRRNSEEELYLMRANDLEEGSSHSDLSTRGERQTGGRHRETRWLPINLKLL</sequence>
<evidence type="ECO:0000256" key="4">
    <source>
        <dbReference type="ARBA" id="ARBA00022692"/>
    </source>
</evidence>
<dbReference type="GO" id="GO:0051117">
    <property type="term" value="F:ATPase binding"/>
    <property type="evidence" value="ECO:0007669"/>
    <property type="project" value="TreeGrafter"/>
</dbReference>
<comment type="similarity">
    <text evidence="2 8">Belongs to the V-ATPase 116 kDa subunit family.</text>
</comment>
<dbReference type="PANTHER" id="PTHR11629:SF22">
    <property type="entry name" value="V-TYPE PROTON ATPASE 116 KDA SUBUNIT A 2"/>
    <property type="match status" value="1"/>
</dbReference>
<comment type="function">
    <text evidence="8">Essential component of the vacuolar proton pump (V-ATPase), a multimeric enzyme that catalyzes the translocation of protons across the membranes. Required for assembly and activity of the V-ATPase.</text>
</comment>
<keyword evidence="6 8" id="KW-0406">Ion transport</keyword>
<evidence type="ECO:0000256" key="6">
    <source>
        <dbReference type="ARBA" id="ARBA00023065"/>
    </source>
</evidence>
<comment type="caution">
    <text evidence="8">Lacks conserved residue(s) required for the propagation of feature annotation.</text>
</comment>